<comment type="caution">
    <text evidence="2">The sequence shown here is derived from an EMBL/GenBank/DDBJ whole genome shotgun (WGS) entry which is preliminary data.</text>
</comment>
<proteinExistence type="predicted"/>
<dbReference type="InterPro" id="IPR036287">
    <property type="entry name" value="Rv1873-like_sf"/>
</dbReference>
<evidence type="ECO:0008006" key="4">
    <source>
        <dbReference type="Google" id="ProtNLM"/>
    </source>
</evidence>
<dbReference type="SUPFAM" id="SSF140736">
    <property type="entry name" value="Rv1873-like"/>
    <property type="match status" value="1"/>
</dbReference>
<protein>
    <recommendedName>
        <fullName evidence="4">Calpastatin</fullName>
    </recommendedName>
</protein>
<dbReference type="InterPro" id="IPR014937">
    <property type="entry name" value="DUF1810"/>
</dbReference>
<evidence type="ECO:0000256" key="1">
    <source>
        <dbReference type="SAM" id="MobiDB-lite"/>
    </source>
</evidence>
<keyword evidence="3" id="KW-1185">Reference proteome</keyword>
<feature type="region of interest" description="Disordered" evidence="1">
    <location>
        <begin position="1"/>
        <end position="20"/>
    </location>
</feature>
<accession>A0ABR4BQZ6</accession>
<dbReference type="Pfam" id="PF08837">
    <property type="entry name" value="DUF1810"/>
    <property type="match status" value="1"/>
</dbReference>
<gene>
    <name evidence="2" type="ORF">VTL71DRAFT_9938</name>
</gene>
<evidence type="ECO:0000313" key="2">
    <source>
        <dbReference type="EMBL" id="KAL2060116.1"/>
    </source>
</evidence>
<feature type="compositionally biased region" description="Polar residues" evidence="1">
    <location>
        <begin position="1"/>
        <end position="18"/>
    </location>
</feature>
<sequence>MQHQFSNRQTGNTSSNSSRAKRFHIQQPLIDLTCQTYQRSSGGTRGRQSGLELTFSMTMKCMDAFRLLQRTTRVKYHTRSPDMGFIDEFNLARFVAAQRTQYPKALAEMQNGKKTTHWIWYIFPQLTGLSTSANGKTYGITSLAEAQAYLKYPILRDRLVEITQVVLDSRTRNIGTLMGSDIDVKKMHASMTLFLRADPEKEVFDFQAVLDKYYKGATQADTDSKLGL</sequence>
<organism evidence="2 3">
    <name type="scientific">Oculimacula yallundae</name>
    <dbReference type="NCBI Taxonomy" id="86028"/>
    <lineage>
        <taxon>Eukaryota</taxon>
        <taxon>Fungi</taxon>
        <taxon>Dikarya</taxon>
        <taxon>Ascomycota</taxon>
        <taxon>Pezizomycotina</taxon>
        <taxon>Leotiomycetes</taxon>
        <taxon>Helotiales</taxon>
        <taxon>Ploettnerulaceae</taxon>
        <taxon>Oculimacula</taxon>
    </lineage>
</organism>
<dbReference type="Proteomes" id="UP001595075">
    <property type="component" value="Unassembled WGS sequence"/>
</dbReference>
<evidence type="ECO:0000313" key="3">
    <source>
        <dbReference type="Proteomes" id="UP001595075"/>
    </source>
</evidence>
<name>A0ABR4BQZ6_9HELO</name>
<dbReference type="Gene3D" id="1.25.40.380">
    <property type="entry name" value="Protein of unknown function DUF1810"/>
    <property type="match status" value="1"/>
</dbReference>
<dbReference type="EMBL" id="JAZHXI010000024">
    <property type="protein sequence ID" value="KAL2060116.1"/>
    <property type="molecule type" value="Genomic_DNA"/>
</dbReference>
<reference evidence="2 3" key="1">
    <citation type="journal article" date="2024" name="Commun. Biol.">
        <title>Comparative genomic analysis of thermophilic fungi reveals convergent evolutionary adaptations and gene losses.</title>
        <authorList>
            <person name="Steindorff A.S."/>
            <person name="Aguilar-Pontes M.V."/>
            <person name="Robinson A.J."/>
            <person name="Andreopoulos B."/>
            <person name="LaButti K."/>
            <person name="Kuo A."/>
            <person name="Mondo S."/>
            <person name="Riley R."/>
            <person name="Otillar R."/>
            <person name="Haridas S."/>
            <person name="Lipzen A."/>
            <person name="Grimwood J."/>
            <person name="Schmutz J."/>
            <person name="Clum A."/>
            <person name="Reid I.D."/>
            <person name="Moisan M.C."/>
            <person name="Butler G."/>
            <person name="Nguyen T.T.M."/>
            <person name="Dewar K."/>
            <person name="Conant G."/>
            <person name="Drula E."/>
            <person name="Henrissat B."/>
            <person name="Hansel C."/>
            <person name="Singer S."/>
            <person name="Hutchinson M.I."/>
            <person name="de Vries R.P."/>
            <person name="Natvig D.O."/>
            <person name="Powell A.J."/>
            <person name="Tsang A."/>
            <person name="Grigoriev I.V."/>
        </authorList>
    </citation>
    <scope>NUCLEOTIDE SEQUENCE [LARGE SCALE GENOMIC DNA]</scope>
    <source>
        <strain evidence="2 3">CBS 494.80</strain>
    </source>
</reference>